<dbReference type="Proteomes" id="UP000184356">
    <property type="component" value="Unassembled WGS sequence"/>
</dbReference>
<dbReference type="AlphaFoldDB" id="A0A1L9TEN9"/>
<gene>
    <name evidence="2" type="ORF">ASPSYDRAFT_45859</name>
</gene>
<name>A0A1L9TEN9_9EURO</name>
<keyword evidence="1" id="KW-0472">Membrane</keyword>
<protein>
    <submittedName>
        <fullName evidence="2">Uncharacterized protein</fullName>
    </submittedName>
</protein>
<evidence type="ECO:0000313" key="3">
    <source>
        <dbReference type="Proteomes" id="UP000184356"/>
    </source>
</evidence>
<keyword evidence="1" id="KW-0812">Transmembrane</keyword>
<dbReference type="RefSeq" id="XP_040701698.1">
    <property type="nucleotide sequence ID" value="XM_040847122.1"/>
</dbReference>
<organism evidence="2 3">
    <name type="scientific">Aspergillus sydowii CBS 593.65</name>
    <dbReference type="NCBI Taxonomy" id="1036612"/>
    <lineage>
        <taxon>Eukaryota</taxon>
        <taxon>Fungi</taxon>
        <taxon>Dikarya</taxon>
        <taxon>Ascomycota</taxon>
        <taxon>Pezizomycotina</taxon>
        <taxon>Eurotiomycetes</taxon>
        <taxon>Eurotiomycetidae</taxon>
        <taxon>Eurotiales</taxon>
        <taxon>Aspergillaceae</taxon>
        <taxon>Aspergillus</taxon>
        <taxon>Aspergillus subgen. Nidulantes</taxon>
    </lineage>
</organism>
<sequence length="103" mass="11347">MLWEAAKCCAGSIGLWVAKCTKTGKVGKLEGRKLELEIGWLKADPSSTPPFPRLLPSPDFFSLLPLWFFLIASLFIPASHPLCMLFLLPIAMSLLPLITRSSC</sequence>
<evidence type="ECO:0000256" key="1">
    <source>
        <dbReference type="SAM" id="Phobius"/>
    </source>
</evidence>
<evidence type="ECO:0000313" key="2">
    <source>
        <dbReference type="EMBL" id="OJJ57892.1"/>
    </source>
</evidence>
<dbReference type="EMBL" id="KV878587">
    <property type="protein sequence ID" value="OJJ57892.1"/>
    <property type="molecule type" value="Genomic_DNA"/>
</dbReference>
<keyword evidence="3" id="KW-1185">Reference proteome</keyword>
<dbReference type="VEuPathDB" id="FungiDB:ASPSYDRAFT_45859"/>
<dbReference type="GeneID" id="63763195"/>
<keyword evidence="1" id="KW-1133">Transmembrane helix</keyword>
<feature type="transmembrane region" description="Helical" evidence="1">
    <location>
        <begin position="66"/>
        <end position="91"/>
    </location>
</feature>
<proteinExistence type="predicted"/>
<reference evidence="3" key="1">
    <citation type="journal article" date="2017" name="Genome Biol.">
        <title>Comparative genomics reveals high biological diversity and specific adaptations in the industrially and medically important fungal genus Aspergillus.</title>
        <authorList>
            <person name="de Vries R.P."/>
            <person name="Riley R."/>
            <person name="Wiebenga A."/>
            <person name="Aguilar-Osorio G."/>
            <person name="Amillis S."/>
            <person name="Uchima C.A."/>
            <person name="Anderluh G."/>
            <person name="Asadollahi M."/>
            <person name="Askin M."/>
            <person name="Barry K."/>
            <person name="Battaglia E."/>
            <person name="Bayram O."/>
            <person name="Benocci T."/>
            <person name="Braus-Stromeyer S.A."/>
            <person name="Caldana C."/>
            <person name="Canovas D."/>
            <person name="Cerqueira G.C."/>
            <person name="Chen F."/>
            <person name="Chen W."/>
            <person name="Choi C."/>
            <person name="Clum A."/>
            <person name="Dos Santos R.A."/>
            <person name="Damasio A.R."/>
            <person name="Diallinas G."/>
            <person name="Emri T."/>
            <person name="Fekete E."/>
            <person name="Flipphi M."/>
            <person name="Freyberg S."/>
            <person name="Gallo A."/>
            <person name="Gournas C."/>
            <person name="Habgood R."/>
            <person name="Hainaut M."/>
            <person name="Harispe M.L."/>
            <person name="Henrissat B."/>
            <person name="Hilden K.S."/>
            <person name="Hope R."/>
            <person name="Hossain A."/>
            <person name="Karabika E."/>
            <person name="Karaffa L."/>
            <person name="Karanyi Z."/>
            <person name="Krasevec N."/>
            <person name="Kuo A."/>
            <person name="Kusch H."/>
            <person name="LaButti K."/>
            <person name="Lagendijk E.L."/>
            <person name="Lapidus A."/>
            <person name="Levasseur A."/>
            <person name="Lindquist E."/>
            <person name="Lipzen A."/>
            <person name="Logrieco A.F."/>
            <person name="MacCabe A."/>
            <person name="Maekelae M.R."/>
            <person name="Malavazi I."/>
            <person name="Melin P."/>
            <person name="Meyer V."/>
            <person name="Mielnichuk N."/>
            <person name="Miskei M."/>
            <person name="Molnar A.P."/>
            <person name="Mule G."/>
            <person name="Ngan C.Y."/>
            <person name="Orejas M."/>
            <person name="Orosz E."/>
            <person name="Ouedraogo J.P."/>
            <person name="Overkamp K.M."/>
            <person name="Park H.-S."/>
            <person name="Perrone G."/>
            <person name="Piumi F."/>
            <person name="Punt P.J."/>
            <person name="Ram A.F."/>
            <person name="Ramon A."/>
            <person name="Rauscher S."/>
            <person name="Record E."/>
            <person name="Riano-Pachon D.M."/>
            <person name="Robert V."/>
            <person name="Roehrig J."/>
            <person name="Ruller R."/>
            <person name="Salamov A."/>
            <person name="Salih N.S."/>
            <person name="Samson R.A."/>
            <person name="Sandor E."/>
            <person name="Sanguinetti M."/>
            <person name="Schuetze T."/>
            <person name="Sepcic K."/>
            <person name="Shelest E."/>
            <person name="Sherlock G."/>
            <person name="Sophianopoulou V."/>
            <person name="Squina F.M."/>
            <person name="Sun H."/>
            <person name="Susca A."/>
            <person name="Todd R.B."/>
            <person name="Tsang A."/>
            <person name="Unkles S.E."/>
            <person name="van de Wiele N."/>
            <person name="van Rossen-Uffink D."/>
            <person name="Oliveira J.V."/>
            <person name="Vesth T.C."/>
            <person name="Visser J."/>
            <person name="Yu J.-H."/>
            <person name="Zhou M."/>
            <person name="Andersen M.R."/>
            <person name="Archer D.B."/>
            <person name="Baker S.E."/>
            <person name="Benoit I."/>
            <person name="Brakhage A.A."/>
            <person name="Braus G.H."/>
            <person name="Fischer R."/>
            <person name="Frisvad J.C."/>
            <person name="Goldman G.H."/>
            <person name="Houbraken J."/>
            <person name="Oakley B."/>
            <person name="Pocsi I."/>
            <person name="Scazzocchio C."/>
            <person name="Seiboth B."/>
            <person name="vanKuyk P.A."/>
            <person name="Wortman J."/>
            <person name="Dyer P.S."/>
            <person name="Grigoriev I.V."/>
        </authorList>
    </citation>
    <scope>NUCLEOTIDE SEQUENCE [LARGE SCALE GENOMIC DNA]</scope>
    <source>
        <strain evidence="3">CBS 593.65</strain>
    </source>
</reference>
<accession>A0A1L9TEN9</accession>